<dbReference type="EMBL" id="FRBI01000032">
    <property type="protein sequence ID" value="SHN28690.1"/>
    <property type="molecule type" value="Genomic_DNA"/>
</dbReference>
<dbReference type="Pfam" id="PF09557">
    <property type="entry name" value="DUF2382"/>
    <property type="match status" value="1"/>
</dbReference>
<dbReference type="SUPFAM" id="SSF50346">
    <property type="entry name" value="PRC-barrel domain"/>
    <property type="match status" value="1"/>
</dbReference>
<dbReference type="InterPro" id="IPR011033">
    <property type="entry name" value="PRC_barrel-like_sf"/>
</dbReference>
<sequence>MITREQIPQVVGHPVHDAEGKKVGDAKHMYLDDKSGNPEWVTVKTGFFGSNETFVPTRSARLVQDHLEVPYPKEKIKGAPNVDVDSGGHLSVEEEQHLYRYYGIERTGGQGMSADKTAGAAGAAGAAAGAGTARATKSDGDIGSDTSRERDADTGGMDKTAAASAGAGSGAGYAAGRSGAAERLGAGGIEAEGESLTRSEEEMRVRVERHAAGKARLHKYVEVEEVEQSVPLRHEEVKLEREPLSAADRDAMRSGAEISEADRFVTLHEESPVVETEVVAKERVRMRVEEHVEQKKVHGRVRKERIEADMEGPSDTLPGMDDPTRGGRPER</sequence>
<dbReference type="PANTHER" id="PTHR38463:SF1">
    <property type="entry name" value="STRESS RESPONSE PROTEIN YSNF"/>
    <property type="match status" value="1"/>
</dbReference>
<gene>
    <name evidence="4" type="ORF">SAMN05216499_13254</name>
</gene>
<evidence type="ECO:0000256" key="1">
    <source>
        <dbReference type="SAM" id="MobiDB-lite"/>
    </source>
</evidence>
<dbReference type="Proteomes" id="UP000184111">
    <property type="component" value="Unassembled WGS sequence"/>
</dbReference>
<feature type="compositionally biased region" description="Basic and acidic residues" evidence="1">
    <location>
        <begin position="322"/>
        <end position="331"/>
    </location>
</feature>
<dbReference type="OrthoDB" id="3712018at2"/>
<dbReference type="PANTHER" id="PTHR38463">
    <property type="entry name" value="STRESS RESPONSE PROTEIN YSNF"/>
    <property type="match status" value="1"/>
</dbReference>
<dbReference type="GO" id="GO:0019684">
    <property type="term" value="P:photosynthesis, light reaction"/>
    <property type="evidence" value="ECO:0007669"/>
    <property type="project" value="InterPro"/>
</dbReference>
<evidence type="ECO:0000313" key="4">
    <source>
        <dbReference type="EMBL" id="SHN28690.1"/>
    </source>
</evidence>
<feature type="domain" description="PRC-barrel" evidence="2">
    <location>
        <begin position="7"/>
        <end position="75"/>
    </location>
</feature>
<protein>
    <submittedName>
        <fullName evidence="4">PRC-barrel domain-containing protein</fullName>
    </submittedName>
</protein>
<dbReference type="InterPro" id="IPR014747">
    <property type="entry name" value="Bac_photo_RC_H_C"/>
</dbReference>
<dbReference type="STRING" id="310782.SAMN05216499_13254"/>
<evidence type="ECO:0000259" key="2">
    <source>
        <dbReference type="Pfam" id="PF05239"/>
    </source>
</evidence>
<proteinExistence type="predicted"/>
<dbReference type="RefSeq" id="WP_073502416.1">
    <property type="nucleotide sequence ID" value="NZ_FRBI01000032.1"/>
</dbReference>
<feature type="region of interest" description="Disordered" evidence="1">
    <location>
        <begin position="124"/>
        <end position="178"/>
    </location>
</feature>
<feature type="compositionally biased region" description="Basic and acidic residues" evidence="1">
    <location>
        <begin position="136"/>
        <end position="153"/>
    </location>
</feature>
<accession>A0A1M7QCY3</accession>
<keyword evidence="5" id="KW-1185">Reference proteome</keyword>
<feature type="domain" description="DUF2382" evidence="3">
    <location>
        <begin position="196"/>
        <end position="307"/>
    </location>
</feature>
<evidence type="ECO:0000313" key="5">
    <source>
        <dbReference type="Proteomes" id="UP000184111"/>
    </source>
</evidence>
<dbReference type="Gene3D" id="3.90.50.10">
    <property type="entry name" value="Photosynthetic Reaction Center, subunit H, domain 2"/>
    <property type="match status" value="1"/>
</dbReference>
<dbReference type="InterPro" id="IPR027275">
    <property type="entry name" value="PRC-brl_dom"/>
</dbReference>
<evidence type="ECO:0000259" key="3">
    <source>
        <dbReference type="Pfam" id="PF09557"/>
    </source>
</evidence>
<feature type="compositionally biased region" description="Low complexity" evidence="1">
    <location>
        <begin position="124"/>
        <end position="135"/>
    </location>
</feature>
<dbReference type="InterPro" id="IPR019060">
    <property type="entry name" value="DUF2382"/>
</dbReference>
<reference evidence="4 5" key="1">
    <citation type="submission" date="2016-11" db="EMBL/GenBank/DDBJ databases">
        <authorList>
            <person name="Jaros S."/>
            <person name="Januszkiewicz K."/>
            <person name="Wedrychowicz H."/>
        </authorList>
    </citation>
    <scope>NUCLEOTIDE SEQUENCE [LARGE SCALE GENOMIC DNA]</scope>
    <source>
        <strain evidence="4 5">CGMCC 4.2025</strain>
    </source>
</reference>
<organism evidence="4 5">
    <name type="scientific">Actinacidiphila paucisporea</name>
    <dbReference type="NCBI Taxonomy" id="310782"/>
    <lineage>
        <taxon>Bacteria</taxon>
        <taxon>Bacillati</taxon>
        <taxon>Actinomycetota</taxon>
        <taxon>Actinomycetes</taxon>
        <taxon>Kitasatosporales</taxon>
        <taxon>Streptomycetaceae</taxon>
        <taxon>Actinacidiphila</taxon>
    </lineage>
</organism>
<dbReference type="Pfam" id="PF05239">
    <property type="entry name" value="PRC"/>
    <property type="match status" value="1"/>
</dbReference>
<feature type="region of interest" description="Disordered" evidence="1">
    <location>
        <begin position="291"/>
        <end position="331"/>
    </location>
</feature>
<dbReference type="GO" id="GO:0030077">
    <property type="term" value="C:plasma membrane light-harvesting complex"/>
    <property type="evidence" value="ECO:0007669"/>
    <property type="project" value="InterPro"/>
</dbReference>
<name>A0A1M7QCY3_9ACTN</name>
<dbReference type="AlphaFoldDB" id="A0A1M7QCY3"/>
<dbReference type="InterPro" id="IPR052967">
    <property type="entry name" value="Stress_Response_Assoc"/>
</dbReference>